<dbReference type="SUPFAM" id="SSF53098">
    <property type="entry name" value="Ribonuclease H-like"/>
    <property type="match status" value="1"/>
</dbReference>
<dbReference type="GO" id="GO:0003676">
    <property type="term" value="F:nucleic acid binding"/>
    <property type="evidence" value="ECO:0007669"/>
    <property type="project" value="InterPro"/>
</dbReference>
<keyword evidence="3" id="KW-1185">Reference proteome</keyword>
<accession>A0A7W5H4R9</accession>
<feature type="compositionally biased region" description="Basic residues" evidence="1">
    <location>
        <begin position="207"/>
        <end position="221"/>
    </location>
</feature>
<dbReference type="InterPro" id="IPR036397">
    <property type="entry name" value="RNaseH_sf"/>
</dbReference>
<dbReference type="Gene3D" id="3.30.420.10">
    <property type="entry name" value="Ribonuclease H-like superfamily/Ribonuclease H"/>
    <property type="match status" value="2"/>
</dbReference>
<gene>
    <name evidence="2" type="ORF">FHS27_000883</name>
</gene>
<evidence type="ECO:0000313" key="2">
    <source>
        <dbReference type="EMBL" id="MBB3205116.1"/>
    </source>
</evidence>
<evidence type="ECO:0000256" key="1">
    <source>
        <dbReference type="SAM" id="MobiDB-lite"/>
    </source>
</evidence>
<dbReference type="RefSeq" id="WP_246419076.1">
    <property type="nucleotide sequence ID" value="NZ_JACHXU010000002.1"/>
</dbReference>
<dbReference type="Proteomes" id="UP000536179">
    <property type="component" value="Unassembled WGS sequence"/>
</dbReference>
<organism evidence="2 3">
    <name type="scientific">Aporhodopirellula rubra</name>
    <dbReference type="NCBI Taxonomy" id="980271"/>
    <lineage>
        <taxon>Bacteria</taxon>
        <taxon>Pseudomonadati</taxon>
        <taxon>Planctomycetota</taxon>
        <taxon>Planctomycetia</taxon>
        <taxon>Pirellulales</taxon>
        <taxon>Pirellulaceae</taxon>
        <taxon>Aporhodopirellula</taxon>
    </lineage>
</organism>
<evidence type="ECO:0000313" key="3">
    <source>
        <dbReference type="Proteomes" id="UP000536179"/>
    </source>
</evidence>
<comment type="caution">
    <text evidence="2">The sequence shown here is derived from an EMBL/GenBank/DDBJ whole genome shotgun (WGS) entry which is preliminary data.</text>
</comment>
<dbReference type="EMBL" id="JACHXU010000002">
    <property type="protein sequence ID" value="MBB3205116.1"/>
    <property type="molecule type" value="Genomic_DNA"/>
</dbReference>
<dbReference type="AlphaFoldDB" id="A0A7W5H4R9"/>
<name>A0A7W5H4R9_9BACT</name>
<sequence>MWLIAIDEAGYGPKLGPLVVAATAWRREEPSSSVTQDGIGISVDQLAPDPFRDIAKSVNVGKIAIRVDDSKQIFRGGALTTLHAVVSVSHHACGRTESLLAERLPSILPVDHENIANVAWLQALAGPRSGLIEFVPASQTQAAVDQWARCEWEIVDVAARMVDAKSFNRFCGGEGDLPPRGNKSDLLGETSIRLAVDLLDQVTRAAKKRKPIKSRNTSTKRRTGDDPVASQACDDEPVQIFFDRHGGRRYYAGMIQEIFGGEPVKIVSESKTQSVYETKRGTLPVRLHFTVKGDRFVPVALSSLHAKYLRELAMASLNGYFRDAMLSYNQGKSRGNAARQSRKAKTSGTSTIAAFRPTAGYPVDADRFIEMIRPVMVSLGIEDSHLIRSR</sequence>
<protein>
    <submittedName>
        <fullName evidence="2">Uncharacterized protein</fullName>
    </submittedName>
</protein>
<feature type="region of interest" description="Disordered" evidence="1">
    <location>
        <begin position="207"/>
        <end position="229"/>
    </location>
</feature>
<proteinExistence type="predicted"/>
<reference evidence="2 3" key="1">
    <citation type="submission" date="2020-08" db="EMBL/GenBank/DDBJ databases">
        <title>Genomic Encyclopedia of Type Strains, Phase III (KMG-III): the genomes of soil and plant-associated and newly described type strains.</title>
        <authorList>
            <person name="Whitman W."/>
        </authorList>
    </citation>
    <scope>NUCLEOTIDE SEQUENCE [LARGE SCALE GENOMIC DNA]</scope>
    <source>
        <strain evidence="2 3">CECT 8075</strain>
    </source>
</reference>
<dbReference type="InterPro" id="IPR012337">
    <property type="entry name" value="RNaseH-like_sf"/>
</dbReference>